<feature type="signal peptide" evidence="5">
    <location>
        <begin position="1"/>
        <end position="32"/>
    </location>
</feature>
<dbReference type="AlphaFoldDB" id="A0A853F113"/>
<comment type="caution">
    <text evidence="6">The sequence shown here is derived from an EMBL/GenBank/DDBJ whole genome shotgun (WGS) entry which is preliminary data.</text>
</comment>
<comment type="cofactor">
    <cofactor evidence="3">
        <name>Zn(2+)</name>
        <dbReference type="ChEBI" id="CHEBI:29105"/>
    </cofactor>
    <text evidence="3">Binds 2 Zn(2+) ions.</text>
</comment>
<gene>
    <name evidence="6" type="ORF">HZZ10_14610</name>
</gene>
<dbReference type="GO" id="GO:0046872">
    <property type="term" value="F:metal ion binding"/>
    <property type="evidence" value="ECO:0007669"/>
    <property type="project" value="UniProtKB-KW"/>
</dbReference>
<comment type="similarity">
    <text evidence="4">Belongs to the alkaline phosphatase family.</text>
</comment>
<keyword evidence="7" id="KW-1185">Reference proteome</keyword>
<name>A0A853F113_9MICO</name>
<organism evidence="6 7">
    <name type="scientific">Sanguibacter inulinus</name>
    <dbReference type="NCBI Taxonomy" id="60922"/>
    <lineage>
        <taxon>Bacteria</taxon>
        <taxon>Bacillati</taxon>
        <taxon>Actinomycetota</taxon>
        <taxon>Actinomycetes</taxon>
        <taxon>Micrococcales</taxon>
        <taxon>Sanguibacteraceae</taxon>
        <taxon>Sanguibacter</taxon>
    </lineage>
</organism>
<evidence type="ECO:0000313" key="6">
    <source>
        <dbReference type="EMBL" id="NYS94748.1"/>
    </source>
</evidence>
<feature type="binding site" evidence="3">
    <location>
        <position position="379"/>
    </location>
    <ligand>
        <name>Zn(2+)</name>
        <dbReference type="ChEBI" id="CHEBI:29105"/>
        <label>2</label>
    </ligand>
</feature>
<dbReference type="RefSeq" id="WP_179914055.1">
    <property type="nucleotide sequence ID" value="NZ_JACBYE010000042.1"/>
</dbReference>
<sequence>MTSRVPSAWLKVAGTGALAGSLALGASTPALATDSAPAGPKNIIVLIGDGMGYNHIDATSLYQHGTTNHQVAVDPAAGTVEHVPGTPSQVFQSFPVQVAMSTYSANGRAGYDPTKAWADFTWIAEGATDSAAAGTALATGVKTNNGILGVDPAGNVVKNVAERAAELDKATGVVTSVPFNHATPAAWGAHNASRNDSTGISTEMIDGPLDVIMGAGHPGYDDDHQPRDADYSLISEGDFQRLQDGQTSRTFVEDRADFEALATTEGGPTQVFGLAQVANTLQQGRSGDSEGQLPFTVAQNDVPSLETMTKGALNALEQDEDGLFLMVEGGAIDWTGHANETTRNIEETVDFNASVEAVVEWVETESSWDETLVIVTADHETGYLDGSSSDPTWTPITGEKGQLPDQKWFSGNHTNQLVPLFAKGVGSDLLGSYAVGSDPVRGAYLDNVDVARVAFESWGREDAPEQEGIEIQANVPEIGEAEGNLTLTVADGVVALDGGKNIGDRLRFLGQLPTVSVTDSRSNAVAGTGGWTVSGQATDLSSQGQTIRAQHLGWTPSTAAAKPGVTLGSPVRTVMGEGTGLGAPATLATASTEGRLGTTDLGAEIGLEVPVDTRAGEYTGALSVSLFPVD</sequence>
<keyword evidence="1" id="KW-0597">Phosphoprotein</keyword>
<dbReference type="Gene3D" id="3.40.720.10">
    <property type="entry name" value="Alkaline Phosphatase, subunit A"/>
    <property type="match status" value="1"/>
</dbReference>
<evidence type="ECO:0000256" key="5">
    <source>
        <dbReference type="SAM" id="SignalP"/>
    </source>
</evidence>
<feature type="binding site" evidence="3">
    <location>
        <position position="333"/>
    </location>
    <ligand>
        <name>Zn(2+)</name>
        <dbReference type="ChEBI" id="CHEBI:29105"/>
        <label>2</label>
    </ligand>
</feature>
<dbReference type="SMART" id="SM00098">
    <property type="entry name" value="alkPPc"/>
    <property type="match status" value="1"/>
</dbReference>
<dbReference type="PRINTS" id="PR00113">
    <property type="entry name" value="ALKPHPHTASE"/>
</dbReference>
<dbReference type="CDD" id="cd16012">
    <property type="entry name" value="ALP"/>
    <property type="match status" value="1"/>
</dbReference>
<evidence type="ECO:0000256" key="2">
    <source>
        <dbReference type="PIRSR" id="PIRSR601952-1"/>
    </source>
</evidence>
<feature type="binding site" evidence="3">
    <location>
        <position position="378"/>
    </location>
    <ligand>
        <name>Zn(2+)</name>
        <dbReference type="ChEBI" id="CHEBI:29105"/>
        <label>2</label>
    </ligand>
</feature>
<feature type="chain" id="PRO_5032817723" evidence="5">
    <location>
        <begin position="33"/>
        <end position="630"/>
    </location>
</feature>
<dbReference type="EMBL" id="JACBYE010000042">
    <property type="protein sequence ID" value="NYS94748.1"/>
    <property type="molecule type" value="Genomic_DNA"/>
</dbReference>
<dbReference type="SUPFAM" id="SSF53649">
    <property type="entry name" value="Alkaline phosphatase-like"/>
    <property type="match status" value="1"/>
</dbReference>
<protein>
    <submittedName>
        <fullName evidence="6">Alkaline phosphatase</fullName>
    </submittedName>
</protein>
<feature type="binding site" evidence="3">
    <location>
        <position position="183"/>
    </location>
    <ligand>
        <name>Mg(2+)</name>
        <dbReference type="ChEBI" id="CHEBI:18420"/>
    </ligand>
</feature>
<dbReference type="Pfam" id="PF00245">
    <property type="entry name" value="Alk_phosphatase"/>
    <property type="match status" value="1"/>
</dbReference>
<keyword evidence="3" id="KW-0862">Zinc</keyword>
<feature type="binding site" evidence="3">
    <location>
        <position position="181"/>
    </location>
    <ligand>
        <name>Mg(2+)</name>
        <dbReference type="ChEBI" id="CHEBI:18420"/>
    </ligand>
</feature>
<feature type="binding site" evidence="3">
    <location>
        <position position="328"/>
    </location>
    <ligand>
        <name>Mg(2+)</name>
        <dbReference type="ChEBI" id="CHEBI:18420"/>
    </ligand>
</feature>
<reference evidence="6 7" key="1">
    <citation type="submission" date="2020-07" db="EMBL/GenBank/DDBJ databases">
        <title>MOT database genomes.</title>
        <authorList>
            <person name="Joseph S."/>
            <person name="Aduse-Opoku J."/>
            <person name="Hashim A."/>
            <person name="Wade W."/>
            <person name="Curtis M."/>
        </authorList>
    </citation>
    <scope>NUCLEOTIDE SEQUENCE [LARGE SCALE GENOMIC DNA]</scope>
    <source>
        <strain evidence="6 7">DSM 100099</strain>
    </source>
</reference>
<keyword evidence="3" id="KW-0460">Magnesium</keyword>
<keyword evidence="3" id="KW-0479">Metal-binding</keyword>
<dbReference type="Proteomes" id="UP000561011">
    <property type="component" value="Unassembled WGS sequence"/>
</dbReference>
<feature type="active site" description="Phosphoserine intermediate" evidence="2">
    <location>
        <position position="130"/>
    </location>
</feature>
<evidence type="ECO:0000256" key="4">
    <source>
        <dbReference type="RuleBase" id="RU003946"/>
    </source>
</evidence>
<evidence type="ECO:0000256" key="1">
    <source>
        <dbReference type="ARBA" id="ARBA00022553"/>
    </source>
</evidence>
<keyword evidence="5" id="KW-0732">Signal</keyword>
<evidence type="ECO:0000313" key="7">
    <source>
        <dbReference type="Proteomes" id="UP000561011"/>
    </source>
</evidence>
<evidence type="ECO:0000256" key="3">
    <source>
        <dbReference type="PIRSR" id="PIRSR601952-2"/>
    </source>
</evidence>
<feature type="binding site" evidence="3">
    <location>
        <position position="49"/>
    </location>
    <ligand>
        <name>Zn(2+)</name>
        <dbReference type="ChEBI" id="CHEBI:29105"/>
        <label>2</label>
    </ligand>
</feature>
<dbReference type="PANTHER" id="PTHR11596:SF5">
    <property type="entry name" value="ALKALINE PHOSPHATASE"/>
    <property type="match status" value="1"/>
</dbReference>
<dbReference type="InterPro" id="IPR001952">
    <property type="entry name" value="Alkaline_phosphatase"/>
</dbReference>
<feature type="binding site" evidence="3">
    <location>
        <position position="337"/>
    </location>
    <ligand>
        <name>Zn(2+)</name>
        <dbReference type="ChEBI" id="CHEBI:29105"/>
        <label>2</label>
    </ligand>
</feature>
<accession>A0A853F113</accession>
<dbReference type="PANTHER" id="PTHR11596">
    <property type="entry name" value="ALKALINE PHOSPHATASE"/>
    <property type="match status" value="1"/>
</dbReference>
<dbReference type="GO" id="GO:0004035">
    <property type="term" value="F:alkaline phosphatase activity"/>
    <property type="evidence" value="ECO:0007669"/>
    <property type="project" value="TreeGrafter"/>
</dbReference>
<comment type="cofactor">
    <cofactor evidence="3">
        <name>Mg(2+)</name>
        <dbReference type="ChEBI" id="CHEBI:18420"/>
    </cofactor>
    <text evidence="3">Binds 1 Mg(2+) ion.</text>
</comment>
<feature type="binding site" evidence="3">
    <location>
        <position position="49"/>
    </location>
    <ligand>
        <name>Mg(2+)</name>
        <dbReference type="ChEBI" id="CHEBI:18420"/>
    </ligand>
</feature>
<proteinExistence type="inferred from homology"/>
<dbReference type="InterPro" id="IPR017850">
    <property type="entry name" value="Alkaline_phosphatase_core_sf"/>
</dbReference>